<feature type="transmembrane region" description="Helical" evidence="1">
    <location>
        <begin position="19"/>
        <end position="36"/>
    </location>
</feature>
<evidence type="ECO:0000256" key="1">
    <source>
        <dbReference type="SAM" id="Phobius"/>
    </source>
</evidence>
<feature type="transmembrane region" description="Helical" evidence="1">
    <location>
        <begin position="602"/>
        <end position="621"/>
    </location>
</feature>
<accession>A0ABW1A7T1</accession>
<keyword evidence="1" id="KW-0472">Membrane</keyword>
<keyword evidence="2" id="KW-0808">Transferase</keyword>
<feature type="transmembrane region" description="Helical" evidence="1">
    <location>
        <begin position="212"/>
        <end position="232"/>
    </location>
</feature>
<name>A0ABW1A7T1_9ACTN</name>
<dbReference type="RefSeq" id="WP_378285757.1">
    <property type="nucleotide sequence ID" value="NZ_JBHSON010000048.1"/>
</dbReference>
<keyword evidence="3" id="KW-1185">Reference proteome</keyword>
<dbReference type="GO" id="GO:0032259">
    <property type="term" value="P:methylation"/>
    <property type="evidence" value="ECO:0007669"/>
    <property type="project" value="UniProtKB-KW"/>
</dbReference>
<keyword evidence="1" id="KW-1133">Transmembrane helix</keyword>
<comment type="caution">
    <text evidence="2">The sequence shown here is derived from an EMBL/GenBank/DDBJ whole genome shotgun (WGS) entry which is preliminary data.</text>
</comment>
<protein>
    <submittedName>
        <fullName evidence="2">Class I SAM-dependent methyltransferase</fullName>
        <ecNumber evidence="2">2.1.1.-</ecNumber>
    </submittedName>
</protein>
<gene>
    <name evidence="2" type="ORF">ACFPZN_30750</name>
</gene>
<feature type="transmembrane region" description="Helical" evidence="1">
    <location>
        <begin position="238"/>
        <end position="259"/>
    </location>
</feature>
<evidence type="ECO:0000313" key="3">
    <source>
        <dbReference type="Proteomes" id="UP001596074"/>
    </source>
</evidence>
<dbReference type="GO" id="GO:0008168">
    <property type="term" value="F:methyltransferase activity"/>
    <property type="evidence" value="ECO:0007669"/>
    <property type="project" value="UniProtKB-KW"/>
</dbReference>
<dbReference type="Proteomes" id="UP001596074">
    <property type="component" value="Unassembled WGS sequence"/>
</dbReference>
<dbReference type="Pfam" id="PF13489">
    <property type="entry name" value="Methyltransf_23"/>
    <property type="match status" value="1"/>
</dbReference>
<proteinExistence type="predicted"/>
<organism evidence="2 3">
    <name type="scientific">Actinomadura rugatobispora</name>
    <dbReference type="NCBI Taxonomy" id="1994"/>
    <lineage>
        <taxon>Bacteria</taxon>
        <taxon>Bacillati</taxon>
        <taxon>Actinomycetota</taxon>
        <taxon>Actinomycetes</taxon>
        <taxon>Streptosporangiales</taxon>
        <taxon>Thermomonosporaceae</taxon>
        <taxon>Actinomadura</taxon>
    </lineage>
</organism>
<dbReference type="InterPro" id="IPR029063">
    <property type="entry name" value="SAM-dependent_MTases_sf"/>
</dbReference>
<dbReference type="Gene3D" id="3.40.50.150">
    <property type="entry name" value="Vaccinia Virus protein VP39"/>
    <property type="match status" value="1"/>
</dbReference>
<dbReference type="EC" id="2.1.1.-" evidence="2"/>
<sequence>MILDAAAATAAAVTGAPRALLPLAVGSGVLLNAVRLRRRIICLRRVAPAGRYEPLRWAAGGRGAEGPYGPYEMLTAEKAVLSGQARRAAFAHARARELQVLDLIPSDLPVQRALDFARGFDPRKYRDDPLAVGCGVGFATVVAGDVLERAGLPPGPLEPGEYGAATARLRQCAQPRRQGKGFAADLAVVAGHTTPRAPACAARRAWLRGLGVSPWGILGGSALGYAMVWLALAADIAWGMLAVAAYCLVPYVVFAKTALAPRDLHRSALLRLVQTPWSWWQTLRAPVTAWEWDRVEGETQARAHYRDDLTEGIERFFDPRRDDCPWCGSWSLEEHVTSRDVVQAKPGRFTLDRCAECGHIFQNPRLNQAGLEFYYRDAYGGLGAAASERLFAMQGPAYQARAELAAVHLGPRTWLDVGTGHGHFCRTARQVLPETEFDGLDLGAGVDEGARRGWLRRAFRGCFPDLVDDLAGRYDIVSMHHYLEHTPDPFGELDAAVKVLGPGGHLLIELPDPECRTARLLGRRWGSWLQPQHLHMIPIGNLERALAARGMHVVARERRGARQPHDLAFSVLTALTALAPDPSRPWAPPGGGHRITRLAKRALRVAGLACAGPLLALAVLLERLLLPLIPGTSNAYRLLARKDEG</sequence>
<keyword evidence="2" id="KW-0489">Methyltransferase</keyword>
<reference evidence="3" key="1">
    <citation type="journal article" date="2019" name="Int. J. Syst. Evol. Microbiol.">
        <title>The Global Catalogue of Microorganisms (GCM) 10K type strain sequencing project: providing services to taxonomists for standard genome sequencing and annotation.</title>
        <authorList>
            <consortium name="The Broad Institute Genomics Platform"/>
            <consortium name="The Broad Institute Genome Sequencing Center for Infectious Disease"/>
            <person name="Wu L."/>
            <person name="Ma J."/>
        </authorList>
    </citation>
    <scope>NUCLEOTIDE SEQUENCE [LARGE SCALE GENOMIC DNA]</scope>
    <source>
        <strain evidence="3">KCTC 42087</strain>
    </source>
</reference>
<dbReference type="SUPFAM" id="SSF53335">
    <property type="entry name" value="S-adenosyl-L-methionine-dependent methyltransferases"/>
    <property type="match status" value="1"/>
</dbReference>
<evidence type="ECO:0000313" key="2">
    <source>
        <dbReference type="EMBL" id="MFC5750029.1"/>
    </source>
</evidence>
<dbReference type="EMBL" id="JBHSON010000048">
    <property type="protein sequence ID" value="MFC5750029.1"/>
    <property type="molecule type" value="Genomic_DNA"/>
</dbReference>
<dbReference type="CDD" id="cd02440">
    <property type="entry name" value="AdoMet_MTases"/>
    <property type="match status" value="1"/>
</dbReference>
<keyword evidence="1" id="KW-0812">Transmembrane</keyword>